<sequence length="692" mass="77356">MKRRRSKKSLKKVRSLNHEISHRIMLLSGVIMVAFLIIFIRLFYIQVISYQEYTAKKDDYTSVKQYVSAPRGQIYDRKGRVLAATVVSHNIVYTSPQNMSDDDYLVYARRIVSVFNVKVKDFTTTEKKEAYIAWKSQLDPDDSEYMCNNLLTAKERREYNSGAWGSDAETVRHSILMRRIGKKQLKEMTTKQMKTYLIYNRMTENASTGQENVVLEDVSDDDVAYIVEHKSDFPGFDVDFGGWKREYPYGETLSDVLGTVSTSTEGLPEELADYYLQRGYQYNASVGKSGLELQYNDVLSGTPQESKITYNSQGLAKQTVTREAVKGNDVYLTIDIELQQSVDDTVKETLETYGGTTNRENFSTLFMCMMNPNDGSILAMSGYTMDLDTRELTYYASGCYKSLVNPGSCVKGATVYMAESEGVIEPGEVFVDQPIIVGGTEYSSYTNHGAVNDINALAVSSNVYMFNIAIRMAGQNYSEGMAFNVDDVGAVFTKMRQYFSEFGLGVKTGLDVPDEANSYQASSSESTMLLNFVIGQYDMYTPIQLLTYASTIATTGKQYKPTLMKCIKEVNSDQNIEIGTGQLRNVLPEKNIKYLKRVREGFRQVVAQGNASASLQNMSVEVSGKTGTAEVDEWTTANFVGYAPSDDPTVSFACSAPTSSVNSQSVSSNICTDNVVPDALNEYFELYPVDEN</sequence>
<name>A0A7W8CX55_9FIRM</name>
<feature type="transmembrane region" description="Helical" evidence="11">
    <location>
        <begin position="20"/>
        <end position="44"/>
    </location>
</feature>
<feature type="domain" description="Penicillin-binding protein transpeptidase" evidence="12">
    <location>
        <begin position="367"/>
        <end position="668"/>
    </location>
</feature>
<dbReference type="RefSeq" id="WP_343052917.1">
    <property type="nucleotide sequence ID" value="NZ_JACHHK010000004.1"/>
</dbReference>
<keyword evidence="10" id="KW-0961">Cell wall biogenesis/degradation</keyword>
<dbReference type="Gene3D" id="3.90.1310.10">
    <property type="entry name" value="Penicillin-binding protein 2a (Domain 2)"/>
    <property type="match status" value="1"/>
</dbReference>
<dbReference type="PANTHER" id="PTHR30627">
    <property type="entry name" value="PEPTIDOGLYCAN D,D-TRANSPEPTIDASE"/>
    <property type="match status" value="1"/>
</dbReference>
<dbReference type="Gene3D" id="3.40.710.10">
    <property type="entry name" value="DD-peptidase/beta-lactamase superfamily"/>
    <property type="match status" value="1"/>
</dbReference>
<dbReference type="Gene3D" id="1.10.10.1230">
    <property type="entry name" value="Penicillin-binding protein, N-terminal non-catalytic domain, head sub-domain"/>
    <property type="match status" value="1"/>
</dbReference>
<keyword evidence="7" id="KW-0573">Peptidoglycan synthesis</keyword>
<feature type="domain" description="Penicillin-binding protein dimerisation" evidence="13">
    <location>
        <begin position="68"/>
        <end position="315"/>
    </location>
</feature>
<dbReference type="EMBL" id="JACHHK010000004">
    <property type="protein sequence ID" value="MBB5183208.1"/>
    <property type="molecule type" value="Genomic_DNA"/>
</dbReference>
<evidence type="ECO:0000256" key="6">
    <source>
        <dbReference type="ARBA" id="ARBA00022960"/>
    </source>
</evidence>
<dbReference type="Pfam" id="PF00905">
    <property type="entry name" value="Transpeptidase"/>
    <property type="match status" value="1"/>
</dbReference>
<evidence type="ECO:0000256" key="7">
    <source>
        <dbReference type="ARBA" id="ARBA00022984"/>
    </source>
</evidence>
<comment type="similarity">
    <text evidence="3">Belongs to the transpeptidase family.</text>
</comment>
<gene>
    <name evidence="14" type="ORF">HNQ47_001229</name>
</gene>
<dbReference type="SUPFAM" id="SSF56519">
    <property type="entry name" value="Penicillin binding protein dimerisation domain"/>
    <property type="match status" value="1"/>
</dbReference>
<dbReference type="AlphaFoldDB" id="A0A7W8CX55"/>
<comment type="subcellular location">
    <subcellularLocation>
        <location evidence="2">Cell membrane</location>
    </subcellularLocation>
    <subcellularLocation>
        <location evidence="1">Membrane</location>
        <topology evidence="1">Single-pass membrane protein</topology>
    </subcellularLocation>
</comment>
<keyword evidence="14" id="KW-0378">Hydrolase</keyword>
<reference evidence="14 15" key="1">
    <citation type="submission" date="2020-08" db="EMBL/GenBank/DDBJ databases">
        <title>Genomic Encyclopedia of Type Strains, Phase IV (KMG-IV): sequencing the most valuable type-strain genomes for metagenomic binning, comparative biology and taxonomic classification.</title>
        <authorList>
            <person name="Goeker M."/>
        </authorList>
    </citation>
    <scope>NUCLEOTIDE SEQUENCE [LARGE SCALE GENOMIC DNA]</scope>
    <source>
        <strain evidence="14 15">DSM 25799</strain>
    </source>
</reference>
<evidence type="ECO:0000256" key="1">
    <source>
        <dbReference type="ARBA" id="ARBA00004167"/>
    </source>
</evidence>
<dbReference type="GO" id="GO:0071972">
    <property type="term" value="F:peptidoglycan L,D-transpeptidase activity"/>
    <property type="evidence" value="ECO:0007669"/>
    <property type="project" value="TreeGrafter"/>
</dbReference>
<evidence type="ECO:0000256" key="10">
    <source>
        <dbReference type="ARBA" id="ARBA00023316"/>
    </source>
</evidence>
<evidence type="ECO:0000313" key="15">
    <source>
        <dbReference type="Proteomes" id="UP000539953"/>
    </source>
</evidence>
<dbReference type="InterPro" id="IPR050515">
    <property type="entry name" value="Beta-lactam/transpept"/>
</dbReference>
<evidence type="ECO:0000256" key="8">
    <source>
        <dbReference type="ARBA" id="ARBA00022989"/>
    </source>
</evidence>
<evidence type="ECO:0000256" key="3">
    <source>
        <dbReference type="ARBA" id="ARBA00007171"/>
    </source>
</evidence>
<keyword evidence="8 11" id="KW-1133">Transmembrane helix</keyword>
<dbReference type="Proteomes" id="UP000539953">
    <property type="component" value="Unassembled WGS sequence"/>
</dbReference>
<dbReference type="EC" id="3.4.-.-" evidence="14"/>
<dbReference type="Pfam" id="PF03717">
    <property type="entry name" value="PBP_dimer"/>
    <property type="match status" value="1"/>
</dbReference>
<dbReference type="GO" id="GO:0009252">
    <property type="term" value="P:peptidoglycan biosynthetic process"/>
    <property type="evidence" value="ECO:0007669"/>
    <property type="project" value="UniProtKB-KW"/>
</dbReference>
<comment type="caution">
    <text evidence="14">The sequence shown here is derived from an EMBL/GenBank/DDBJ whole genome shotgun (WGS) entry which is preliminary data.</text>
</comment>
<evidence type="ECO:0000256" key="2">
    <source>
        <dbReference type="ARBA" id="ARBA00004236"/>
    </source>
</evidence>
<accession>A0A7W8CX55</accession>
<dbReference type="InterPro" id="IPR005311">
    <property type="entry name" value="PBP_dimer"/>
</dbReference>
<evidence type="ECO:0000259" key="13">
    <source>
        <dbReference type="Pfam" id="PF03717"/>
    </source>
</evidence>
<organism evidence="14 15">
    <name type="scientific">Catenisphaera adipataccumulans</name>
    <dbReference type="NCBI Taxonomy" id="700500"/>
    <lineage>
        <taxon>Bacteria</taxon>
        <taxon>Bacillati</taxon>
        <taxon>Bacillota</taxon>
        <taxon>Erysipelotrichia</taxon>
        <taxon>Erysipelotrichales</taxon>
        <taxon>Erysipelotrichaceae</taxon>
        <taxon>Catenisphaera</taxon>
    </lineage>
</organism>
<keyword evidence="6" id="KW-0133">Cell shape</keyword>
<keyword evidence="4" id="KW-1003">Cell membrane</keyword>
<dbReference type="GO" id="GO:0008658">
    <property type="term" value="F:penicillin binding"/>
    <property type="evidence" value="ECO:0007669"/>
    <property type="project" value="InterPro"/>
</dbReference>
<evidence type="ECO:0000256" key="11">
    <source>
        <dbReference type="SAM" id="Phobius"/>
    </source>
</evidence>
<dbReference type="SUPFAM" id="SSF56601">
    <property type="entry name" value="beta-lactamase/transpeptidase-like"/>
    <property type="match status" value="1"/>
</dbReference>
<dbReference type="InterPro" id="IPR012338">
    <property type="entry name" value="Beta-lactam/transpept-like"/>
</dbReference>
<dbReference type="InterPro" id="IPR001460">
    <property type="entry name" value="PCN-bd_Tpept"/>
</dbReference>
<dbReference type="GO" id="GO:0071555">
    <property type="term" value="P:cell wall organization"/>
    <property type="evidence" value="ECO:0007669"/>
    <property type="project" value="UniProtKB-KW"/>
</dbReference>
<evidence type="ECO:0000256" key="4">
    <source>
        <dbReference type="ARBA" id="ARBA00022475"/>
    </source>
</evidence>
<dbReference type="PANTHER" id="PTHR30627:SF2">
    <property type="entry name" value="PEPTIDOGLYCAN D,D-TRANSPEPTIDASE MRDA"/>
    <property type="match status" value="1"/>
</dbReference>
<dbReference type="InterPro" id="IPR036138">
    <property type="entry name" value="PBP_dimer_sf"/>
</dbReference>
<keyword evidence="5 11" id="KW-0812">Transmembrane</keyword>
<protein>
    <submittedName>
        <fullName evidence="14">Penicillin-binding protein 3</fullName>
        <ecNumber evidence="14">3.4.-.-</ecNumber>
    </submittedName>
</protein>
<proteinExistence type="inferred from homology"/>
<keyword evidence="15" id="KW-1185">Reference proteome</keyword>
<evidence type="ECO:0000259" key="12">
    <source>
        <dbReference type="Pfam" id="PF00905"/>
    </source>
</evidence>
<evidence type="ECO:0000256" key="9">
    <source>
        <dbReference type="ARBA" id="ARBA00023136"/>
    </source>
</evidence>
<dbReference type="GO" id="GO:0008360">
    <property type="term" value="P:regulation of cell shape"/>
    <property type="evidence" value="ECO:0007669"/>
    <property type="project" value="UniProtKB-KW"/>
</dbReference>
<evidence type="ECO:0000256" key="5">
    <source>
        <dbReference type="ARBA" id="ARBA00022692"/>
    </source>
</evidence>
<keyword evidence="9 11" id="KW-0472">Membrane</keyword>
<evidence type="ECO:0000313" key="14">
    <source>
        <dbReference type="EMBL" id="MBB5183208.1"/>
    </source>
</evidence>
<dbReference type="GO" id="GO:0005886">
    <property type="term" value="C:plasma membrane"/>
    <property type="evidence" value="ECO:0007669"/>
    <property type="project" value="UniProtKB-SubCell"/>
</dbReference>